<comment type="caution">
    <text evidence="1">The sequence shown here is derived from an EMBL/GenBank/DDBJ whole genome shotgun (WGS) entry which is preliminary data.</text>
</comment>
<dbReference type="InterPro" id="IPR011051">
    <property type="entry name" value="RmlC_Cupin_sf"/>
</dbReference>
<dbReference type="Proteomes" id="UP000799776">
    <property type="component" value="Unassembled WGS sequence"/>
</dbReference>
<dbReference type="InterPro" id="IPR014710">
    <property type="entry name" value="RmlC-like_jellyroll"/>
</dbReference>
<evidence type="ECO:0000313" key="1">
    <source>
        <dbReference type="EMBL" id="KAF2091216.1"/>
    </source>
</evidence>
<dbReference type="EMBL" id="ML978712">
    <property type="protein sequence ID" value="KAF2091216.1"/>
    <property type="molecule type" value="Genomic_DNA"/>
</dbReference>
<proteinExistence type="predicted"/>
<gene>
    <name evidence="1" type="ORF">K490DRAFT_54110</name>
</gene>
<protein>
    <recommendedName>
        <fullName evidence="3">Cupin type-1 domain-containing protein</fullName>
    </recommendedName>
</protein>
<evidence type="ECO:0008006" key="3">
    <source>
        <dbReference type="Google" id="ProtNLM"/>
    </source>
</evidence>
<accession>A0A9P4I3K5</accession>
<evidence type="ECO:0000313" key="2">
    <source>
        <dbReference type="Proteomes" id="UP000799776"/>
    </source>
</evidence>
<organism evidence="1 2">
    <name type="scientific">Saccharata proteae CBS 121410</name>
    <dbReference type="NCBI Taxonomy" id="1314787"/>
    <lineage>
        <taxon>Eukaryota</taxon>
        <taxon>Fungi</taxon>
        <taxon>Dikarya</taxon>
        <taxon>Ascomycota</taxon>
        <taxon>Pezizomycotina</taxon>
        <taxon>Dothideomycetes</taxon>
        <taxon>Dothideomycetes incertae sedis</taxon>
        <taxon>Botryosphaeriales</taxon>
        <taxon>Saccharataceae</taxon>
        <taxon>Saccharata</taxon>
    </lineage>
</organism>
<dbReference type="PANTHER" id="PTHR36448">
    <property type="entry name" value="BLR7373 PROTEIN"/>
    <property type="match status" value="1"/>
</dbReference>
<name>A0A9P4I3K5_9PEZI</name>
<reference evidence="1" key="1">
    <citation type="journal article" date="2020" name="Stud. Mycol.">
        <title>101 Dothideomycetes genomes: a test case for predicting lifestyles and emergence of pathogens.</title>
        <authorList>
            <person name="Haridas S."/>
            <person name="Albert R."/>
            <person name="Binder M."/>
            <person name="Bloem J."/>
            <person name="Labutti K."/>
            <person name="Salamov A."/>
            <person name="Andreopoulos B."/>
            <person name="Baker S."/>
            <person name="Barry K."/>
            <person name="Bills G."/>
            <person name="Bluhm B."/>
            <person name="Cannon C."/>
            <person name="Castanera R."/>
            <person name="Culley D."/>
            <person name="Daum C."/>
            <person name="Ezra D."/>
            <person name="Gonzalez J."/>
            <person name="Henrissat B."/>
            <person name="Kuo A."/>
            <person name="Liang C."/>
            <person name="Lipzen A."/>
            <person name="Lutzoni F."/>
            <person name="Magnuson J."/>
            <person name="Mondo S."/>
            <person name="Nolan M."/>
            <person name="Ohm R."/>
            <person name="Pangilinan J."/>
            <person name="Park H.-J."/>
            <person name="Ramirez L."/>
            <person name="Alfaro M."/>
            <person name="Sun H."/>
            <person name="Tritt A."/>
            <person name="Yoshinaga Y."/>
            <person name="Zwiers L.-H."/>
            <person name="Turgeon B."/>
            <person name="Goodwin S."/>
            <person name="Spatafora J."/>
            <person name="Crous P."/>
            <person name="Grigoriev I."/>
        </authorList>
    </citation>
    <scope>NUCLEOTIDE SEQUENCE</scope>
    <source>
        <strain evidence="1">CBS 121410</strain>
    </source>
</reference>
<dbReference type="SUPFAM" id="SSF51182">
    <property type="entry name" value="RmlC-like cupins"/>
    <property type="match status" value="1"/>
</dbReference>
<dbReference type="Gene3D" id="2.60.120.10">
    <property type="entry name" value="Jelly Rolls"/>
    <property type="match status" value="1"/>
</dbReference>
<dbReference type="CDD" id="cd02219">
    <property type="entry name" value="cupin_YjlB-like"/>
    <property type="match status" value="1"/>
</dbReference>
<keyword evidence="2" id="KW-1185">Reference proteome</keyword>
<dbReference type="OrthoDB" id="2446447at2759"/>
<dbReference type="PANTHER" id="PTHR36448:SF2">
    <property type="entry name" value="CUPIN TYPE-1 DOMAIN-CONTAINING PROTEIN"/>
    <property type="match status" value="1"/>
</dbReference>
<dbReference type="InterPro" id="IPR047121">
    <property type="entry name" value="YjiB-like"/>
</dbReference>
<sequence>MPPAAPETYHFSPTPHVPNSTLPVLLYRNVLPHPPDAASVQAFIEPNRWLRGGVFKTVTTHHFHSLTHECYAVFRGSSTLLLGRGPLDCADEAAATVVEVEEGDVIILPAGVAHCSLDSAHDYEYMGLYPEGSPHWDNNWCKADAQETAAKAANAAKVPVPSDDPIYGRGGPLCSIWGDFERERGGEGVL</sequence>
<dbReference type="AlphaFoldDB" id="A0A9P4I3K5"/>